<sequence>MSLLSYNPASRWLQISVVAVVVTILIFNTAYYSHQRNLTPPIVEAAINQVPAPELQKPELNIAEILQALYTPLKVPIDAQYFTDPEGRIFDNTLRPIWTESLGKKLCIVDIDTRALDGSEQVMGPNLLDWNHVDYSGAGMMNHYVYSLIHGYSYHFIRTTPLEDRSAYWTKIEALSNTLEEHKCHMTISIDADATFMNLNLPFEWLLNRWNVTKSTSLTMAVDPNEPQNLDAAHGGINLNCGFVIAQNLPRTKEILDAWHHCPDLNATRYPGCARWKKTWPAEQAAFGEYIRYDFDGPEDIHSIPCDEANGFPGSGSACSGSLVRHHWSNKGLVRGMMSDAVMYGTIKRVHRNFREGIDDILIVDSGEDGYGMLPEQIEEVDGEEKTTEPEVEKEKEVVEESTEESQQEESKEESKEEGKDEPVHDEPKEEPVHDEPIEAPVHHEPEEEPAVEEQKEEEEAADKLEIKQLEIVKLAEPEEKEEPKEEVKKAKEPTLFPPEPWKKA</sequence>
<evidence type="ECO:0000313" key="7">
    <source>
        <dbReference type="Proteomes" id="UP000800235"/>
    </source>
</evidence>
<dbReference type="PANTHER" id="PTHR31306:SF3">
    <property type="entry name" value="NUCLEOTIDE-DIPHOSPHO-SUGAR TRANSFERASE DOMAIN-CONTAINING PROTEIN"/>
    <property type="match status" value="1"/>
</dbReference>
<feature type="compositionally biased region" description="Acidic residues" evidence="4">
    <location>
        <begin position="447"/>
        <end position="461"/>
    </location>
</feature>
<feature type="compositionally biased region" description="Basic and acidic residues" evidence="4">
    <location>
        <begin position="384"/>
        <end position="399"/>
    </location>
</feature>
<dbReference type="AlphaFoldDB" id="A0A9P4TX97"/>
<feature type="transmembrane region" description="Helical" evidence="5">
    <location>
        <begin position="12"/>
        <end position="32"/>
    </location>
</feature>
<feature type="compositionally biased region" description="Basic and acidic residues" evidence="4">
    <location>
        <begin position="462"/>
        <end position="493"/>
    </location>
</feature>
<feature type="compositionally biased region" description="Basic and acidic residues" evidence="4">
    <location>
        <begin position="409"/>
        <end position="446"/>
    </location>
</feature>
<keyword evidence="5" id="KW-0472">Membrane</keyword>
<dbReference type="Gene3D" id="3.90.550.10">
    <property type="entry name" value="Spore Coat Polysaccharide Biosynthesis Protein SpsA, Chain A"/>
    <property type="match status" value="1"/>
</dbReference>
<evidence type="ECO:0000256" key="4">
    <source>
        <dbReference type="SAM" id="MobiDB-lite"/>
    </source>
</evidence>
<evidence type="ECO:0000256" key="5">
    <source>
        <dbReference type="SAM" id="Phobius"/>
    </source>
</evidence>
<comment type="similarity">
    <text evidence="1">Belongs to the glycosyltransferase 34 family.</text>
</comment>
<keyword evidence="5" id="KW-0812">Transmembrane</keyword>
<keyword evidence="2" id="KW-0328">Glycosyltransferase</keyword>
<feature type="compositionally biased region" description="Pro residues" evidence="4">
    <location>
        <begin position="496"/>
        <end position="505"/>
    </location>
</feature>
<comment type="caution">
    <text evidence="6">The sequence shown here is derived from an EMBL/GenBank/DDBJ whole genome shotgun (WGS) entry which is preliminary data.</text>
</comment>
<dbReference type="GO" id="GO:0000139">
    <property type="term" value="C:Golgi membrane"/>
    <property type="evidence" value="ECO:0007669"/>
    <property type="project" value="TreeGrafter"/>
</dbReference>
<evidence type="ECO:0008006" key="8">
    <source>
        <dbReference type="Google" id="ProtNLM"/>
    </source>
</evidence>
<proteinExistence type="inferred from homology"/>
<dbReference type="OrthoDB" id="3763672at2759"/>
<dbReference type="InterPro" id="IPR029044">
    <property type="entry name" value="Nucleotide-diphossugar_trans"/>
</dbReference>
<dbReference type="Proteomes" id="UP000800235">
    <property type="component" value="Unassembled WGS sequence"/>
</dbReference>
<evidence type="ECO:0000256" key="1">
    <source>
        <dbReference type="ARBA" id="ARBA00005664"/>
    </source>
</evidence>
<dbReference type="PANTHER" id="PTHR31306">
    <property type="entry name" value="ALPHA-1,6-MANNOSYLTRANSFERASE MNN11-RELATED"/>
    <property type="match status" value="1"/>
</dbReference>
<evidence type="ECO:0000256" key="3">
    <source>
        <dbReference type="ARBA" id="ARBA00022679"/>
    </source>
</evidence>
<gene>
    <name evidence="6" type="ORF">EJ08DRAFT_636550</name>
</gene>
<dbReference type="EMBL" id="MU007054">
    <property type="protein sequence ID" value="KAF2428633.1"/>
    <property type="molecule type" value="Genomic_DNA"/>
</dbReference>
<dbReference type="GO" id="GO:0016757">
    <property type="term" value="F:glycosyltransferase activity"/>
    <property type="evidence" value="ECO:0007669"/>
    <property type="project" value="UniProtKB-KW"/>
</dbReference>
<keyword evidence="5" id="KW-1133">Transmembrane helix</keyword>
<evidence type="ECO:0000313" key="6">
    <source>
        <dbReference type="EMBL" id="KAF2428633.1"/>
    </source>
</evidence>
<feature type="region of interest" description="Disordered" evidence="4">
    <location>
        <begin position="377"/>
        <end position="505"/>
    </location>
</feature>
<protein>
    <recommendedName>
        <fullName evidence="8">Nucleotide-diphospho-sugar transferase domain-containing protein</fullName>
    </recommendedName>
</protein>
<keyword evidence="3" id="KW-0808">Transferase</keyword>
<dbReference type="InterPro" id="IPR008630">
    <property type="entry name" value="Glyco_trans_34"/>
</dbReference>
<accession>A0A9P4TX97</accession>
<evidence type="ECO:0000256" key="2">
    <source>
        <dbReference type="ARBA" id="ARBA00022676"/>
    </source>
</evidence>
<dbReference type="GO" id="GO:0006487">
    <property type="term" value="P:protein N-linked glycosylation"/>
    <property type="evidence" value="ECO:0007669"/>
    <property type="project" value="TreeGrafter"/>
</dbReference>
<organism evidence="6 7">
    <name type="scientific">Tothia fuscella</name>
    <dbReference type="NCBI Taxonomy" id="1048955"/>
    <lineage>
        <taxon>Eukaryota</taxon>
        <taxon>Fungi</taxon>
        <taxon>Dikarya</taxon>
        <taxon>Ascomycota</taxon>
        <taxon>Pezizomycotina</taxon>
        <taxon>Dothideomycetes</taxon>
        <taxon>Pleosporomycetidae</taxon>
        <taxon>Venturiales</taxon>
        <taxon>Cylindrosympodiaceae</taxon>
        <taxon>Tothia</taxon>
    </lineage>
</organism>
<reference evidence="6" key="1">
    <citation type="journal article" date="2020" name="Stud. Mycol.">
        <title>101 Dothideomycetes genomes: a test case for predicting lifestyles and emergence of pathogens.</title>
        <authorList>
            <person name="Haridas S."/>
            <person name="Albert R."/>
            <person name="Binder M."/>
            <person name="Bloem J."/>
            <person name="Labutti K."/>
            <person name="Salamov A."/>
            <person name="Andreopoulos B."/>
            <person name="Baker S."/>
            <person name="Barry K."/>
            <person name="Bills G."/>
            <person name="Bluhm B."/>
            <person name="Cannon C."/>
            <person name="Castanera R."/>
            <person name="Culley D."/>
            <person name="Daum C."/>
            <person name="Ezra D."/>
            <person name="Gonzalez J."/>
            <person name="Henrissat B."/>
            <person name="Kuo A."/>
            <person name="Liang C."/>
            <person name="Lipzen A."/>
            <person name="Lutzoni F."/>
            <person name="Magnuson J."/>
            <person name="Mondo S."/>
            <person name="Nolan M."/>
            <person name="Ohm R."/>
            <person name="Pangilinan J."/>
            <person name="Park H.-J."/>
            <person name="Ramirez L."/>
            <person name="Alfaro M."/>
            <person name="Sun H."/>
            <person name="Tritt A."/>
            <person name="Yoshinaga Y."/>
            <person name="Zwiers L.-H."/>
            <person name="Turgeon B."/>
            <person name="Goodwin S."/>
            <person name="Spatafora J."/>
            <person name="Crous P."/>
            <person name="Grigoriev I."/>
        </authorList>
    </citation>
    <scope>NUCLEOTIDE SEQUENCE</scope>
    <source>
        <strain evidence="6">CBS 130266</strain>
    </source>
</reference>
<keyword evidence="7" id="KW-1185">Reference proteome</keyword>
<dbReference type="Pfam" id="PF05637">
    <property type="entry name" value="Glyco_transf_34"/>
    <property type="match status" value="1"/>
</dbReference>
<name>A0A9P4TX97_9PEZI</name>